<dbReference type="PANTHER" id="PTHR31082">
    <property type="entry name" value="PHEROMONE-REGULATED MEMBRANE PROTEIN 10"/>
    <property type="match status" value="1"/>
</dbReference>
<feature type="transmembrane region" description="Helical" evidence="2">
    <location>
        <begin position="95"/>
        <end position="118"/>
    </location>
</feature>
<evidence type="ECO:0000313" key="4">
    <source>
        <dbReference type="EMBL" id="KIP07562.1"/>
    </source>
</evidence>
<evidence type="ECO:0000313" key="5">
    <source>
        <dbReference type="Proteomes" id="UP000053257"/>
    </source>
</evidence>
<gene>
    <name evidence="4" type="ORF">PHLGIDRAFT_70899</name>
</gene>
<feature type="transmembrane region" description="Helical" evidence="2">
    <location>
        <begin position="393"/>
        <end position="416"/>
    </location>
</feature>
<evidence type="ECO:0000256" key="2">
    <source>
        <dbReference type="SAM" id="Phobius"/>
    </source>
</evidence>
<accession>A0A0C3S8N5</accession>
<sequence>MTFGAPSHRIEAQLISAAHILDIEAEFVHVPNLIMCSFIDKEEKTSETHFIRCGGRMALGRLHEVHQLYRAVVHDELSAKKASDRLDELLTAPPIYGPFIQCSINFWIAALICPLAFGGSIVDMWIAGAGAVFLSALRIGVVSRAKKWYAHVFEYVAPSLVCLTTIISFTARALSSIKGDIFCYNAISSASIVSILPGFLILSGSLELAAKNLSTGSIKMIYALIYTMFLGFGLQIGNDFNATSIIGTFTFLDVDPFASENIITGCYRAPGAPWYLQPFPWWTQFIIVPVFSILSSLANLQPIWTWDMVVMVVISCCSYTTNKIANSLIRNRSDFVSFTGAFAVGLLGNFYSRKMGGTAFTVMVTGVLFLVPSGLSAIGGITAQGSGIDIGGAMISVTIGITTGLFVSQAIVYAFGSRKNNALFSF</sequence>
<keyword evidence="2" id="KW-0812">Transmembrane</keyword>
<evidence type="ECO:0000256" key="1">
    <source>
        <dbReference type="ARBA" id="ARBA00034125"/>
    </source>
</evidence>
<feature type="transmembrane region" description="Helical" evidence="2">
    <location>
        <begin position="220"/>
        <end position="237"/>
    </location>
</feature>
<organism evidence="4 5">
    <name type="scientific">Phlebiopsis gigantea (strain 11061_1 CR5-6)</name>
    <name type="common">White-rot fungus</name>
    <name type="synonym">Peniophora gigantea</name>
    <dbReference type="NCBI Taxonomy" id="745531"/>
    <lineage>
        <taxon>Eukaryota</taxon>
        <taxon>Fungi</taxon>
        <taxon>Dikarya</taxon>
        <taxon>Basidiomycota</taxon>
        <taxon>Agaricomycotina</taxon>
        <taxon>Agaricomycetes</taxon>
        <taxon>Polyporales</taxon>
        <taxon>Phanerochaetaceae</taxon>
        <taxon>Phlebiopsis</taxon>
    </lineage>
</organism>
<feature type="transmembrane region" description="Helical" evidence="2">
    <location>
        <begin position="359"/>
        <end position="381"/>
    </location>
</feature>
<dbReference type="GO" id="GO:0022857">
    <property type="term" value="F:transmembrane transporter activity"/>
    <property type="evidence" value="ECO:0007669"/>
    <property type="project" value="InterPro"/>
</dbReference>
<dbReference type="AlphaFoldDB" id="A0A0C3S8N5"/>
<dbReference type="HOGENOM" id="CLU_007078_4_1_1"/>
<feature type="transmembrane region" description="Helical" evidence="2">
    <location>
        <begin position="186"/>
        <end position="208"/>
    </location>
</feature>
<dbReference type="Pfam" id="PF06738">
    <property type="entry name" value="ThrE"/>
    <property type="match status" value="1"/>
</dbReference>
<dbReference type="Proteomes" id="UP000053257">
    <property type="component" value="Unassembled WGS sequence"/>
</dbReference>
<dbReference type="InterPro" id="IPR010619">
    <property type="entry name" value="ThrE-like_N"/>
</dbReference>
<feature type="transmembrane region" description="Helical" evidence="2">
    <location>
        <begin position="155"/>
        <end position="174"/>
    </location>
</feature>
<feature type="transmembrane region" description="Helical" evidence="2">
    <location>
        <begin position="124"/>
        <end position="143"/>
    </location>
</feature>
<dbReference type="PANTHER" id="PTHR31082:SF4">
    <property type="entry name" value="PHEROMONE-REGULATED MEMBRANE PROTEIN 10"/>
    <property type="match status" value="1"/>
</dbReference>
<keyword evidence="2" id="KW-1133">Transmembrane helix</keyword>
<feature type="transmembrane region" description="Helical" evidence="2">
    <location>
        <begin position="335"/>
        <end position="352"/>
    </location>
</feature>
<reference evidence="4 5" key="1">
    <citation type="journal article" date="2014" name="PLoS Genet.">
        <title>Analysis of the Phlebiopsis gigantea genome, transcriptome and secretome provides insight into its pioneer colonization strategies of wood.</title>
        <authorList>
            <person name="Hori C."/>
            <person name="Ishida T."/>
            <person name="Igarashi K."/>
            <person name="Samejima M."/>
            <person name="Suzuki H."/>
            <person name="Master E."/>
            <person name="Ferreira P."/>
            <person name="Ruiz-Duenas F.J."/>
            <person name="Held B."/>
            <person name="Canessa P."/>
            <person name="Larrondo L.F."/>
            <person name="Schmoll M."/>
            <person name="Druzhinina I.S."/>
            <person name="Kubicek C.P."/>
            <person name="Gaskell J.A."/>
            <person name="Kersten P."/>
            <person name="St John F."/>
            <person name="Glasner J."/>
            <person name="Sabat G."/>
            <person name="Splinter BonDurant S."/>
            <person name="Syed K."/>
            <person name="Yadav J."/>
            <person name="Mgbeahuruike A.C."/>
            <person name="Kovalchuk A."/>
            <person name="Asiegbu F.O."/>
            <person name="Lackner G."/>
            <person name="Hoffmeister D."/>
            <person name="Rencoret J."/>
            <person name="Gutierrez A."/>
            <person name="Sun H."/>
            <person name="Lindquist E."/>
            <person name="Barry K."/>
            <person name="Riley R."/>
            <person name="Grigoriev I.V."/>
            <person name="Henrissat B."/>
            <person name="Kues U."/>
            <person name="Berka R.M."/>
            <person name="Martinez A.T."/>
            <person name="Covert S.F."/>
            <person name="Blanchette R.A."/>
            <person name="Cullen D."/>
        </authorList>
    </citation>
    <scope>NUCLEOTIDE SEQUENCE [LARGE SCALE GENOMIC DNA]</scope>
    <source>
        <strain evidence="4 5">11061_1 CR5-6</strain>
    </source>
</reference>
<dbReference type="EMBL" id="KN840495">
    <property type="protein sequence ID" value="KIP07562.1"/>
    <property type="molecule type" value="Genomic_DNA"/>
</dbReference>
<feature type="transmembrane region" description="Helical" evidence="2">
    <location>
        <begin position="309"/>
        <end position="329"/>
    </location>
</feature>
<protein>
    <recommendedName>
        <fullName evidence="3">Threonine/serine exporter-like N-terminal domain-containing protein</fullName>
    </recommendedName>
</protein>
<feature type="transmembrane region" description="Helical" evidence="2">
    <location>
        <begin position="279"/>
        <end position="297"/>
    </location>
</feature>
<evidence type="ECO:0000259" key="3">
    <source>
        <dbReference type="Pfam" id="PF06738"/>
    </source>
</evidence>
<feature type="domain" description="Threonine/serine exporter-like N-terminal" evidence="3">
    <location>
        <begin position="1"/>
        <end position="237"/>
    </location>
</feature>
<keyword evidence="5" id="KW-1185">Reference proteome</keyword>
<dbReference type="OrthoDB" id="413008at2759"/>
<keyword evidence="2" id="KW-0472">Membrane</keyword>
<comment type="similarity">
    <text evidence="1">Belongs to the ThrE exporter (TC 2.A.79) family.</text>
</comment>
<name>A0A0C3S8N5_PHLG1</name>
<proteinExistence type="inferred from homology"/>
<dbReference type="STRING" id="745531.A0A0C3S8N5"/>
<dbReference type="InterPro" id="IPR051361">
    <property type="entry name" value="ThrE/Ser_Exporter"/>
</dbReference>